<dbReference type="AlphaFoldDB" id="A0A3B0W5G6"/>
<dbReference type="Gene3D" id="2.60.40.1080">
    <property type="match status" value="1"/>
</dbReference>
<reference evidence="1" key="1">
    <citation type="submission" date="2018-06" db="EMBL/GenBank/DDBJ databases">
        <authorList>
            <person name="Zhirakovskaya E."/>
        </authorList>
    </citation>
    <scope>NUCLEOTIDE SEQUENCE</scope>
</reference>
<proteinExistence type="predicted"/>
<accession>A0A3B0W5G6</accession>
<organism evidence="1">
    <name type="scientific">hydrothermal vent metagenome</name>
    <dbReference type="NCBI Taxonomy" id="652676"/>
    <lineage>
        <taxon>unclassified sequences</taxon>
        <taxon>metagenomes</taxon>
        <taxon>ecological metagenomes</taxon>
    </lineage>
</organism>
<sequence>MNFKSIYSFIVCSLFFMLTACSDAENEKDLVDLFTTASQDLIAIQFIDGTTEDIISIDTFFDYSIEGLKSNGVDVIPISDNIEWSLSDGATSTIDQNGRLSTGSVAETITVNAKFGILITSFSVFVSAAKFDKVIELNSTTVAINLCQSQSINPIGSYIDDDGSEEIRPVDNTTINTITWLIRNQEDDTASQRAFIKTENSQAELQALETGNVIIQARATSLNSGAVVTSDDFNQTLDHNLNSLKLCLKSNTGLNTCTLNNTEVIKDNTISLMTVANYQASNGSNFDQDVSALSKWGTDDTDIATIALSADRQQLNITGNTANSTVAISVACGNVEQTVQNSDIEEGVVLTEPVTCANGNINCLDATADVGITENIQTDLDSLTVTVNNATLTDGTALIIPGQQPITIILVVTANFSDNTTEDVTADSDVTYNNQTTTVIDQVAGTPGTYTVLAAGQAEVEMTFQGITFTAIFVIPN</sequence>
<dbReference type="EMBL" id="UOFD01000015">
    <property type="protein sequence ID" value="VAW50521.1"/>
    <property type="molecule type" value="Genomic_DNA"/>
</dbReference>
<name>A0A3B0W5G6_9ZZZZ</name>
<protein>
    <recommendedName>
        <fullName evidence="2">BIG2 domain-containing protein</fullName>
    </recommendedName>
</protein>
<gene>
    <name evidence="1" type="ORF">MNBD_GAMMA06-2259</name>
</gene>
<dbReference type="PROSITE" id="PS51257">
    <property type="entry name" value="PROKAR_LIPOPROTEIN"/>
    <property type="match status" value="1"/>
</dbReference>
<evidence type="ECO:0008006" key="2">
    <source>
        <dbReference type="Google" id="ProtNLM"/>
    </source>
</evidence>
<evidence type="ECO:0000313" key="1">
    <source>
        <dbReference type="EMBL" id="VAW50521.1"/>
    </source>
</evidence>